<dbReference type="Gene3D" id="2.130.10.10">
    <property type="entry name" value="YVTN repeat-like/Quinoprotein amine dehydrogenase"/>
    <property type="match status" value="1"/>
</dbReference>
<dbReference type="SUPFAM" id="SSF101898">
    <property type="entry name" value="NHL repeat"/>
    <property type="match status" value="1"/>
</dbReference>
<evidence type="ECO:0000256" key="1">
    <source>
        <dbReference type="PROSITE-ProRule" id="PRU00024"/>
    </source>
</evidence>
<dbReference type="PANTHER" id="PTHR25462:SF296">
    <property type="entry name" value="MEIOTIC P26, ISOFORM F"/>
    <property type="match status" value="1"/>
</dbReference>
<dbReference type="GO" id="GO:0061630">
    <property type="term" value="F:ubiquitin protein ligase activity"/>
    <property type="evidence" value="ECO:0007669"/>
    <property type="project" value="TreeGrafter"/>
</dbReference>
<evidence type="ECO:0000259" key="2">
    <source>
        <dbReference type="PROSITE" id="PS50119"/>
    </source>
</evidence>
<dbReference type="InterPro" id="IPR047153">
    <property type="entry name" value="TRIM45/56/19-like"/>
</dbReference>
<dbReference type="GO" id="GO:0005654">
    <property type="term" value="C:nucleoplasm"/>
    <property type="evidence" value="ECO:0007669"/>
    <property type="project" value="TreeGrafter"/>
</dbReference>
<dbReference type="AlphaFoldDB" id="A0A9D4S0A2"/>
<reference evidence="3" key="1">
    <citation type="journal article" date="2019" name="bioRxiv">
        <title>The Genome of the Zebra Mussel, Dreissena polymorpha: A Resource for Invasive Species Research.</title>
        <authorList>
            <person name="McCartney M.A."/>
            <person name="Auch B."/>
            <person name="Kono T."/>
            <person name="Mallez S."/>
            <person name="Zhang Y."/>
            <person name="Obille A."/>
            <person name="Becker A."/>
            <person name="Abrahante J.E."/>
            <person name="Garbe J."/>
            <person name="Badalamenti J.P."/>
            <person name="Herman A."/>
            <person name="Mangelson H."/>
            <person name="Liachko I."/>
            <person name="Sullivan S."/>
            <person name="Sone E.D."/>
            <person name="Koren S."/>
            <person name="Silverstein K.A.T."/>
            <person name="Beckman K.B."/>
            <person name="Gohl D.M."/>
        </authorList>
    </citation>
    <scope>NUCLEOTIDE SEQUENCE</scope>
    <source>
        <strain evidence="3">Duluth1</strain>
        <tissue evidence="3">Whole animal</tissue>
    </source>
</reference>
<organism evidence="3 4">
    <name type="scientific">Dreissena polymorpha</name>
    <name type="common">Zebra mussel</name>
    <name type="synonym">Mytilus polymorpha</name>
    <dbReference type="NCBI Taxonomy" id="45954"/>
    <lineage>
        <taxon>Eukaryota</taxon>
        <taxon>Metazoa</taxon>
        <taxon>Spiralia</taxon>
        <taxon>Lophotrochozoa</taxon>
        <taxon>Mollusca</taxon>
        <taxon>Bivalvia</taxon>
        <taxon>Autobranchia</taxon>
        <taxon>Heteroconchia</taxon>
        <taxon>Euheterodonta</taxon>
        <taxon>Imparidentia</taxon>
        <taxon>Neoheterodontei</taxon>
        <taxon>Myida</taxon>
        <taxon>Dreissenoidea</taxon>
        <taxon>Dreissenidae</taxon>
        <taxon>Dreissena</taxon>
    </lineage>
</organism>
<gene>
    <name evidence="3" type="ORF">DPMN_009081</name>
</gene>
<keyword evidence="4" id="KW-1185">Reference proteome</keyword>
<name>A0A9D4S0A2_DREPO</name>
<feature type="domain" description="B box-type" evidence="2">
    <location>
        <begin position="78"/>
        <end position="120"/>
    </location>
</feature>
<accession>A0A9D4S0A2</accession>
<dbReference type="SUPFAM" id="SSF57845">
    <property type="entry name" value="B-box zinc-binding domain"/>
    <property type="match status" value="1"/>
</dbReference>
<dbReference type="OrthoDB" id="6270329at2759"/>
<keyword evidence="1" id="KW-0863">Zinc-finger</keyword>
<feature type="domain" description="B box-type" evidence="2">
    <location>
        <begin position="24"/>
        <end position="59"/>
    </location>
</feature>
<comment type="caution">
    <text evidence="3">The sequence shown here is derived from an EMBL/GenBank/DDBJ whole genome shotgun (WGS) entry which is preliminary data.</text>
</comment>
<dbReference type="CDD" id="cd19756">
    <property type="entry name" value="Bbox2"/>
    <property type="match status" value="1"/>
</dbReference>
<proteinExistence type="predicted"/>
<dbReference type="InterPro" id="IPR000315">
    <property type="entry name" value="Znf_B-box"/>
</dbReference>
<dbReference type="PROSITE" id="PS50119">
    <property type="entry name" value="ZF_BBOX"/>
    <property type="match status" value="2"/>
</dbReference>
<protein>
    <recommendedName>
        <fullName evidence="2">B box-type domain-containing protein</fullName>
    </recommendedName>
</protein>
<evidence type="ECO:0000313" key="3">
    <source>
        <dbReference type="EMBL" id="KAH3885092.1"/>
    </source>
</evidence>
<dbReference type="Proteomes" id="UP000828390">
    <property type="component" value="Unassembled WGS sequence"/>
</dbReference>
<dbReference type="EMBL" id="JAIWYP010000001">
    <property type="protein sequence ID" value="KAH3885092.1"/>
    <property type="molecule type" value="Genomic_DNA"/>
</dbReference>
<dbReference type="PANTHER" id="PTHR25462">
    <property type="entry name" value="BONUS, ISOFORM C-RELATED"/>
    <property type="match status" value="1"/>
</dbReference>
<dbReference type="GO" id="GO:0008270">
    <property type="term" value="F:zinc ion binding"/>
    <property type="evidence" value="ECO:0007669"/>
    <property type="project" value="UniProtKB-KW"/>
</dbReference>
<keyword evidence="1" id="KW-0479">Metal-binding</keyword>
<reference evidence="3" key="2">
    <citation type="submission" date="2020-11" db="EMBL/GenBank/DDBJ databases">
        <authorList>
            <person name="McCartney M.A."/>
            <person name="Auch B."/>
            <person name="Kono T."/>
            <person name="Mallez S."/>
            <person name="Becker A."/>
            <person name="Gohl D.M."/>
            <person name="Silverstein K.A.T."/>
            <person name="Koren S."/>
            <person name="Bechman K.B."/>
            <person name="Herman A."/>
            <person name="Abrahante J.E."/>
            <person name="Garbe J."/>
        </authorList>
    </citation>
    <scope>NUCLEOTIDE SEQUENCE</scope>
    <source>
        <strain evidence="3">Duluth1</strain>
        <tissue evidence="3">Whole animal</tissue>
    </source>
</reference>
<keyword evidence="1" id="KW-0862">Zinc</keyword>
<dbReference type="InterPro" id="IPR015943">
    <property type="entry name" value="WD40/YVTN_repeat-like_dom_sf"/>
</dbReference>
<sequence>MATGFMTAIAKRSRTVEDFWCKSCTEQNLQESANIYCETCVQFYCKKCAIHHSEMSSKHTTHGRGDIKKWPVSTKVVDFLRKCELHDDKTLQQFCDDHSQLCCSDCFLSLHSQCNKVTPISELTSTMSTDLQGLSTKLETILEEIESLQKCQEAAMQSLDTSFTENEGFVMQDLSLNINTSIGARDDSTEKDLKEMKDEVISIKCSISSYIHKCIGLQNELSQLYESIQKIGDNKELCLIASIKCELALHHSFTVLGKSGKMFTVQGKTVHNVRIPNDSLKCYIVDCCVLSDGQVLLADQDNKKVKLLNQQYQVVSHCRVTQKPQGICQITPSEGAVAVNNEVQFITVNQGQLFLGRKLQLRHICTGIAHHQGDLFICSHNTLFKYSLSGKKICRLYEDISEGITVRSCAVSPTGDKLYITNWSHDKLLTLARDGTVLAIYTDPELIQPRGVHVTPAGQVLVCGWASNTIIQVECEGTRKLATLVTRDRDGVKSPMSVCYSSTTSSILVGQFKDENIMVFKVEPNKETSSKHVSTQGDFRRLFDQLNIDVMAECGSALFPAFRHGCGALQGIVTRGKCIFDDPVFNETESEIVFQRCIQLYTTSILMDNIKASYTKPMQLSHVKIFSRQKQNISFPALVAVDKERYVKIKNWISSLNKEINGLCVLLVNEATDTTYIAPEWGVFQSMTTISDTFVTADDLLERAIFAVLKNLVEKCINKYGSSTDLSDIEQESTLQSIYNYARTAYKRSEVPTPEIPALPEISYSYPTHMDEVIKGLLETEGVVGCSKNIGQLEVIIENTEEKNATINRVNLYLQNKNVKAIFIHGKLTPLVSSGDKVSNERVTRHFATLGGFALKFPETTTNSYCSLATTSIQSSTLPQNTNGKLVALISRHLAPAFGCESVYACNNIGSLNIGKINNIHDDPLVDIIPVDINEDVINQCDSRFKTEIGVQMYGKLRSTEEPIFAGDQVYIWGASTPLGLGTIASVDLNTRNGLLITIHDRNEGESFCKEGDSGAMVCATDNRERTLYALAMIQGKIEKSSGRATYVAVSLNEAFKLLEKYYFSKFSLCNDHASPHE</sequence>
<evidence type="ECO:0000313" key="4">
    <source>
        <dbReference type="Proteomes" id="UP000828390"/>
    </source>
</evidence>
<dbReference type="Gene3D" id="3.30.160.60">
    <property type="entry name" value="Classic Zinc Finger"/>
    <property type="match status" value="1"/>
</dbReference>